<dbReference type="SUPFAM" id="SSF69864">
    <property type="entry name" value="Argininosuccinate synthetase, C-terminal domain"/>
    <property type="match status" value="1"/>
</dbReference>
<feature type="binding site" evidence="9">
    <location>
        <position position="147"/>
    </location>
    <ligand>
        <name>L-citrulline</name>
        <dbReference type="ChEBI" id="CHEBI:57743"/>
    </ligand>
</feature>
<comment type="catalytic activity">
    <reaction evidence="9">
        <text>L-citrulline + L-aspartate + ATP = 2-(N(omega)-L-arginino)succinate + AMP + diphosphate + H(+)</text>
        <dbReference type="Rhea" id="RHEA:10932"/>
        <dbReference type="ChEBI" id="CHEBI:15378"/>
        <dbReference type="ChEBI" id="CHEBI:29991"/>
        <dbReference type="ChEBI" id="CHEBI:30616"/>
        <dbReference type="ChEBI" id="CHEBI:33019"/>
        <dbReference type="ChEBI" id="CHEBI:57472"/>
        <dbReference type="ChEBI" id="CHEBI:57743"/>
        <dbReference type="ChEBI" id="CHEBI:456215"/>
        <dbReference type="EC" id="6.3.4.5"/>
    </reaction>
</comment>
<evidence type="ECO:0000256" key="8">
    <source>
        <dbReference type="ARBA" id="ARBA00022840"/>
    </source>
</evidence>
<dbReference type="InterPro" id="IPR014729">
    <property type="entry name" value="Rossmann-like_a/b/a_fold"/>
</dbReference>
<dbReference type="CDD" id="cd01999">
    <property type="entry name" value="ASS"/>
    <property type="match status" value="1"/>
</dbReference>
<feature type="binding site" evidence="9">
    <location>
        <position position="137"/>
    </location>
    <ligand>
        <name>ATP</name>
        <dbReference type="ChEBI" id="CHEBI:30616"/>
    </ligand>
</feature>
<evidence type="ECO:0000256" key="5">
    <source>
        <dbReference type="ARBA" id="ARBA00022598"/>
    </source>
</evidence>
<evidence type="ECO:0000256" key="6">
    <source>
        <dbReference type="ARBA" id="ARBA00022605"/>
    </source>
</evidence>
<comment type="caution">
    <text evidence="9">Lacks conserved residue(s) required for the propagation of feature annotation.</text>
</comment>
<dbReference type="Gene3D" id="3.40.50.620">
    <property type="entry name" value="HUPs"/>
    <property type="match status" value="1"/>
</dbReference>
<dbReference type="GO" id="GO:0005524">
    <property type="term" value="F:ATP binding"/>
    <property type="evidence" value="ECO:0007669"/>
    <property type="project" value="UniProtKB-UniRule"/>
</dbReference>
<dbReference type="HAMAP" id="MF_00005">
    <property type="entry name" value="Arg_succ_synth_type1"/>
    <property type="match status" value="1"/>
</dbReference>
<keyword evidence="13" id="KW-1185">Reference proteome</keyword>
<feature type="binding site" evidence="9">
    <location>
        <begin position="29"/>
        <end position="37"/>
    </location>
    <ligand>
        <name>ATP</name>
        <dbReference type="ChEBI" id="CHEBI:30616"/>
    </ligand>
</feature>
<dbReference type="AlphaFoldDB" id="F8AMF7"/>
<dbReference type="HOGENOM" id="CLU_032784_4_0_2"/>
<evidence type="ECO:0000256" key="3">
    <source>
        <dbReference type="ARBA" id="ARBA00012286"/>
    </source>
</evidence>
<dbReference type="GO" id="GO:0000053">
    <property type="term" value="P:argininosuccinate metabolic process"/>
    <property type="evidence" value="ECO:0007669"/>
    <property type="project" value="TreeGrafter"/>
</dbReference>
<comment type="pathway">
    <text evidence="1 9">Amino-acid biosynthesis; L-arginine biosynthesis; L-arginine from L-ornithine and carbamoyl phosphate: step 2/3.</text>
</comment>
<dbReference type="InterPro" id="IPR023434">
    <property type="entry name" value="Arginosuc_synth_type_1_subfam"/>
</dbReference>
<feature type="domain" description="Arginosuccinate synthase C-terminal" evidence="11">
    <location>
        <begin position="193"/>
        <end position="409"/>
    </location>
</feature>
<evidence type="ECO:0000259" key="11">
    <source>
        <dbReference type="Pfam" id="PF20979"/>
    </source>
</evidence>
<keyword evidence="7 9" id="KW-0547">Nucleotide-binding</keyword>
<feature type="binding site" evidence="9">
    <location>
        <position position="107"/>
    </location>
    <ligand>
        <name>L-citrulline</name>
        <dbReference type="ChEBI" id="CHEBI:57743"/>
    </ligand>
</feature>
<dbReference type="PROSITE" id="PS00564">
    <property type="entry name" value="ARGININOSUCCIN_SYN_1"/>
    <property type="match status" value="1"/>
</dbReference>
<evidence type="ECO:0000313" key="12">
    <source>
        <dbReference type="EMBL" id="AEH06858.1"/>
    </source>
</evidence>
<feature type="binding site" evidence="9">
    <location>
        <position position="203"/>
    </location>
    <ligand>
        <name>L-citrulline</name>
        <dbReference type="ChEBI" id="CHEBI:57743"/>
    </ligand>
</feature>
<sequence>MIRNYYINIIFLLIKGDMMAEKEKIAVLAYSGGLDTSCCLKLLEDKYNYKVVSACVDVGQPEEDLKEPEEKAKKYGVYAHYTIDAKEEFARDYIFRAIKANAMYEGYPLSTSLARPLIALKLVELARELNADAIAHGCTGKGNDQFRFETIIRAKAPDMEVIAPIRDLNLTRNEEIEYAKQNGIPIPTESKKYSIDENLWGRSIEGGVLEDPMFETPEDAFAWTKNPKECKEEEYVEIEFENGVPVKINGKKLSPVDIIREANKIAGRNGVGRIDIIEDRILGLKSRENYECPGAVMLITAHKALEHLVLTREELKFKEMVDSIYADLIYKGLWHEPLREDLDAFVDKTQKRVCGNVRVKLYAGSIKVVGRESPYALYSQELISFEDKDLDQREIVGMVKFHGLQAALYETVKNKNK</sequence>
<dbReference type="InterPro" id="IPR048267">
    <property type="entry name" value="Arginosuc_syn_N"/>
</dbReference>
<evidence type="ECO:0000256" key="7">
    <source>
        <dbReference type="ARBA" id="ARBA00022741"/>
    </source>
</evidence>
<dbReference type="GO" id="GO:0006526">
    <property type="term" value="P:L-arginine biosynthetic process"/>
    <property type="evidence" value="ECO:0007669"/>
    <property type="project" value="UniProtKB-UniRule"/>
</dbReference>
<dbReference type="STRING" id="647113.Metok_0885"/>
<dbReference type="NCBIfam" id="NF001770">
    <property type="entry name" value="PRK00509.1"/>
    <property type="match status" value="1"/>
</dbReference>
<keyword evidence="4 9" id="KW-0055">Arginine biosynthesis</keyword>
<dbReference type="GO" id="GO:0005737">
    <property type="term" value="C:cytoplasm"/>
    <property type="evidence" value="ECO:0007669"/>
    <property type="project" value="UniProtKB-SubCell"/>
</dbReference>
<dbReference type="KEGG" id="mok:Metok_0885"/>
<dbReference type="PANTHER" id="PTHR11587:SF2">
    <property type="entry name" value="ARGININOSUCCINATE SYNTHASE"/>
    <property type="match status" value="1"/>
</dbReference>
<name>F8AMF7_METOI</name>
<dbReference type="NCBIfam" id="NF010392">
    <property type="entry name" value="PRK13820.1"/>
    <property type="match status" value="1"/>
</dbReference>
<evidence type="ECO:0000259" key="10">
    <source>
        <dbReference type="Pfam" id="PF00764"/>
    </source>
</evidence>
<feature type="binding site" evidence="9">
    <location>
        <position position="143"/>
    </location>
    <ligand>
        <name>L-citrulline</name>
        <dbReference type="ChEBI" id="CHEBI:57743"/>
    </ligand>
</feature>
<dbReference type="FunFam" id="3.90.1260.10:FF:000007">
    <property type="entry name" value="Argininosuccinate synthase"/>
    <property type="match status" value="1"/>
</dbReference>
<evidence type="ECO:0000256" key="2">
    <source>
        <dbReference type="ARBA" id="ARBA00011881"/>
    </source>
</evidence>
<dbReference type="PANTHER" id="PTHR11587">
    <property type="entry name" value="ARGININOSUCCINATE SYNTHASE"/>
    <property type="match status" value="1"/>
</dbReference>
<feature type="binding site" evidence="9">
    <location>
        <position position="144"/>
    </location>
    <ligand>
        <name>L-aspartate</name>
        <dbReference type="ChEBI" id="CHEBI:29991"/>
    </ligand>
</feature>
<organism evidence="12 13">
    <name type="scientific">Methanothermococcus okinawensis (strain DSM 14208 / JCM 11175 / IH1)</name>
    <dbReference type="NCBI Taxonomy" id="647113"/>
    <lineage>
        <taxon>Archaea</taxon>
        <taxon>Methanobacteriati</taxon>
        <taxon>Methanobacteriota</taxon>
        <taxon>Methanomada group</taxon>
        <taxon>Methanococci</taxon>
        <taxon>Methanococcales</taxon>
        <taxon>Methanococcaceae</taxon>
        <taxon>Methanothermococcus</taxon>
    </lineage>
</organism>
<dbReference type="Pfam" id="PF20979">
    <property type="entry name" value="Arginosuc_syn_C"/>
    <property type="match status" value="1"/>
</dbReference>
<keyword evidence="9" id="KW-0963">Cytoplasm</keyword>
<dbReference type="Gene3D" id="3.90.1260.10">
    <property type="entry name" value="Argininosuccinate synthetase, chain A, domain 2"/>
    <property type="match status" value="1"/>
</dbReference>
<dbReference type="Pfam" id="PF00764">
    <property type="entry name" value="Arginosuc_synth"/>
    <property type="match status" value="1"/>
</dbReference>
<feature type="binding site" evidence="9">
    <location>
        <position position="143"/>
    </location>
    <ligand>
        <name>L-aspartate</name>
        <dbReference type="ChEBI" id="CHEBI:29991"/>
    </ligand>
</feature>
<evidence type="ECO:0000256" key="9">
    <source>
        <dbReference type="HAMAP-Rule" id="MF_00005"/>
    </source>
</evidence>
<dbReference type="EMBL" id="CP002792">
    <property type="protein sequence ID" value="AEH06858.1"/>
    <property type="molecule type" value="Genomic_DNA"/>
</dbReference>
<dbReference type="eggNOG" id="arCOG00112">
    <property type="taxonomic scope" value="Archaea"/>
</dbReference>
<dbReference type="PROSITE" id="PS00565">
    <property type="entry name" value="ARGININOSUCCIN_SYN_2"/>
    <property type="match status" value="1"/>
</dbReference>
<keyword evidence="8 9" id="KW-0067">ATP-binding</keyword>
<comment type="subcellular location">
    <subcellularLocation>
        <location evidence="9">Cytoplasm</location>
    </subcellularLocation>
</comment>
<dbReference type="FunFam" id="3.40.50.620:FF:000019">
    <property type="entry name" value="Argininosuccinate synthase"/>
    <property type="match status" value="1"/>
</dbReference>
<dbReference type="NCBIfam" id="TIGR00032">
    <property type="entry name" value="argG"/>
    <property type="match status" value="1"/>
</dbReference>
<accession>F8AMF7</accession>
<keyword evidence="5 9" id="KW-0436">Ligase</keyword>
<dbReference type="InterPro" id="IPR024074">
    <property type="entry name" value="AS_cat/multimer_dom_body"/>
</dbReference>
<feature type="binding site" evidence="9">
    <location>
        <position position="139"/>
    </location>
    <ligand>
        <name>L-aspartate</name>
        <dbReference type="ChEBI" id="CHEBI:29991"/>
    </ligand>
</feature>
<evidence type="ECO:0000313" key="13">
    <source>
        <dbReference type="Proteomes" id="UP000009296"/>
    </source>
</evidence>
<proteinExistence type="inferred from homology"/>
<dbReference type="GO" id="GO:0004055">
    <property type="term" value="F:argininosuccinate synthase activity"/>
    <property type="evidence" value="ECO:0007669"/>
    <property type="project" value="UniProtKB-UniRule"/>
</dbReference>
<feature type="binding site" evidence="9">
    <location>
        <position position="290"/>
    </location>
    <ligand>
        <name>L-citrulline</name>
        <dbReference type="ChEBI" id="CHEBI:57743"/>
    </ligand>
</feature>
<protein>
    <recommendedName>
        <fullName evidence="3 9">Argininosuccinate synthase</fullName>
        <ecNumber evidence="3 9">6.3.4.5</ecNumber>
    </recommendedName>
    <alternativeName>
        <fullName evidence="9">Citrulline--aspartate ligase</fullName>
    </alternativeName>
</protein>
<reference evidence="12" key="1">
    <citation type="submission" date="2011-05" db="EMBL/GenBank/DDBJ databases">
        <title>Complete sequence of chromosome of Methanothermococcus okinawensis IH1.</title>
        <authorList>
            <consortium name="US DOE Joint Genome Institute"/>
            <person name="Lucas S."/>
            <person name="Han J."/>
            <person name="Lapidus A."/>
            <person name="Cheng J.-F."/>
            <person name="Goodwin L."/>
            <person name="Pitluck S."/>
            <person name="Peters L."/>
            <person name="Mikhailova N."/>
            <person name="Held B."/>
            <person name="Han C."/>
            <person name="Tapia R."/>
            <person name="Land M."/>
            <person name="Hauser L."/>
            <person name="Kyrpides N."/>
            <person name="Ivanova N."/>
            <person name="Pagani I."/>
            <person name="Sieprawska-Lupa M."/>
            <person name="Takai K."/>
            <person name="Miyazaki J."/>
            <person name="Whitman W."/>
            <person name="Woyke T."/>
        </authorList>
    </citation>
    <scope>NUCLEOTIDE SEQUENCE [LARGE SCALE GENOMIC DNA]</scope>
    <source>
        <strain evidence="12">IH1</strain>
    </source>
</reference>
<feature type="domain" description="Arginosuccinate synthase-like N-terminal" evidence="10">
    <location>
        <begin position="26"/>
        <end position="185"/>
    </location>
</feature>
<feature type="binding site" evidence="9">
    <location>
        <position position="278"/>
    </location>
    <ligand>
        <name>L-citrulline</name>
        <dbReference type="ChEBI" id="CHEBI:57743"/>
    </ligand>
</feature>
<dbReference type="Proteomes" id="UP000009296">
    <property type="component" value="Chromosome"/>
</dbReference>
<dbReference type="InterPro" id="IPR018223">
    <property type="entry name" value="Arginosuc_synth_CS"/>
</dbReference>
<comment type="subunit">
    <text evidence="2 9">Homotetramer.</text>
</comment>
<gene>
    <name evidence="9" type="primary">argG</name>
    <name evidence="12" type="ordered locus">Metok_0885</name>
</gene>
<dbReference type="InterPro" id="IPR048268">
    <property type="entry name" value="Arginosuc_syn_C"/>
</dbReference>
<dbReference type="InterPro" id="IPR001518">
    <property type="entry name" value="Arginosuc_synth"/>
</dbReference>
<dbReference type="EC" id="6.3.4.5" evidence="3 9"/>
<dbReference type="SUPFAM" id="SSF52402">
    <property type="entry name" value="Adenine nucleotide alpha hydrolases-like"/>
    <property type="match status" value="1"/>
</dbReference>
<keyword evidence="6 9" id="KW-0028">Amino-acid biosynthesis</keyword>
<evidence type="ECO:0000256" key="1">
    <source>
        <dbReference type="ARBA" id="ARBA00004967"/>
    </source>
</evidence>
<dbReference type="UniPathway" id="UPA00068">
    <property type="reaction ID" value="UER00113"/>
</dbReference>
<feature type="binding site" evidence="9">
    <location>
        <position position="112"/>
    </location>
    <ligand>
        <name>L-citrulline</name>
        <dbReference type="ChEBI" id="CHEBI:57743"/>
    </ligand>
</feature>
<dbReference type="GO" id="GO:0000050">
    <property type="term" value="P:urea cycle"/>
    <property type="evidence" value="ECO:0007669"/>
    <property type="project" value="TreeGrafter"/>
</dbReference>
<feature type="binding site" evidence="9">
    <location>
        <position position="194"/>
    </location>
    <ligand>
        <name>L-citrulline</name>
        <dbReference type="ChEBI" id="CHEBI:57743"/>
    </ligand>
</feature>
<evidence type="ECO:0000256" key="4">
    <source>
        <dbReference type="ARBA" id="ARBA00022571"/>
    </source>
</evidence>
<comment type="similarity">
    <text evidence="9">Belongs to the argininosuccinate synthase family. Type 1 subfamily.</text>
</comment>